<reference evidence="7" key="2">
    <citation type="submission" date="2013-12" db="EMBL/GenBank/DDBJ databases">
        <title>Evolution of pathogenesis and genome organization in the Tremellales.</title>
        <authorList>
            <person name="Cuomo C."/>
            <person name="Litvintseva A."/>
            <person name="Heitman J."/>
            <person name="Chen Y."/>
            <person name="Sun S."/>
            <person name="Springer D."/>
            <person name="Dromer F."/>
            <person name="Young S."/>
            <person name="Zeng Q."/>
            <person name="Chapman S."/>
            <person name="Gujja S."/>
            <person name="Saif S."/>
            <person name="Birren B."/>
        </authorList>
    </citation>
    <scope>NUCLEOTIDE SEQUENCE [LARGE SCALE GENOMIC DNA]</scope>
    <source>
        <strain evidence="7">BCC8398</strain>
    </source>
</reference>
<dbReference type="GO" id="GO:0005737">
    <property type="term" value="C:cytoplasm"/>
    <property type="evidence" value="ECO:0007669"/>
    <property type="project" value="TreeGrafter"/>
</dbReference>
<dbReference type="SUPFAM" id="SSF81383">
    <property type="entry name" value="F-box domain"/>
    <property type="match status" value="1"/>
</dbReference>
<evidence type="ECO:0000313" key="6">
    <source>
        <dbReference type="EMBL" id="OCF33669.1"/>
    </source>
</evidence>
<feature type="compositionally biased region" description="Low complexity" evidence="4">
    <location>
        <begin position="137"/>
        <end position="150"/>
    </location>
</feature>
<dbReference type="InterPro" id="IPR019775">
    <property type="entry name" value="WD40_repeat_CS"/>
</dbReference>
<feature type="region of interest" description="Disordered" evidence="4">
    <location>
        <begin position="1034"/>
        <end position="1132"/>
    </location>
</feature>
<dbReference type="InterPro" id="IPR001810">
    <property type="entry name" value="F-box_dom"/>
</dbReference>
<dbReference type="InterPro" id="IPR020472">
    <property type="entry name" value="WD40_PAC1"/>
</dbReference>
<proteinExistence type="predicted"/>
<reference evidence="6 7" key="1">
    <citation type="submission" date="2013-07" db="EMBL/GenBank/DDBJ databases">
        <title>The Genome Sequence of Cryptococcus heveanensis BCC8398.</title>
        <authorList>
            <consortium name="The Broad Institute Genome Sequencing Platform"/>
            <person name="Cuomo C."/>
            <person name="Litvintseva A."/>
            <person name="Chen Y."/>
            <person name="Heitman J."/>
            <person name="Sun S."/>
            <person name="Springer D."/>
            <person name="Dromer F."/>
            <person name="Young S.K."/>
            <person name="Zeng Q."/>
            <person name="Gargeya S."/>
            <person name="Fitzgerald M."/>
            <person name="Abouelleil A."/>
            <person name="Alvarado L."/>
            <person name="Berlin A.M."/>
            <person name="Chapman S.B."/>
            <person name="Dewar J."/>
            <person name="Goldberg J."/>
            <person name="Griggs A."/>
            <person name="Gujja S."/>
            <person name="Hansen M."/>
            <person name="Howarth C."/>
            <person name="Imamovic A."/>
            <person name="Larimer J."/>
            <person name="McCowan C."/>
            <person name="Murphy C."/>
            <person name="Pearson M."/>
            <person name="Priest M."/>
            <person name="Roberts A."/>
            <person name="Saif S."/>
            <person name="Shea T."/>
            <person name="Sykes S."/>
            <person name="Wortman J."/>
            <person name="Nusbaum C."/>
            <person name="Birren B."/>
        </authorList>
    </citation>
    <scope>NUCLEOTIDE SEQUENCE [LARGE SCALE GENOMIC DNA]</scope>
    <source>
        <strain evidence="6 7">BCC8398</strain>
    </source>
</reference>
<evidence type="ECO:0000256" key="1">
    <source>
        <dbReference type="ARBA" id="ARBA00022574"/>
    </source>
</evidence>
<dbReference type="GO" id="GO:0043161">
    <property type="term" value="P:proteasome-mediated ubiquitin-dependent protein catabolic process"/>
    <property type="evidence" value="ECO:0007669"/>
    <property type="project" value="TreeGrafter"/>
</dbReference>
<dbReference type="InterPro" id="IPR036322">
    <property type="entry name" value="WD40_repeat_dom_sf"/>
</dbReference>
<dbReference type="GO" id="GO:0010992">
    <property type="term" value="P:ubiquitin recycling"/>
    <property type="evidence" value="ECO:0007669"/>
    <property type="project" value="TreeGrafter"/>
</dbReference>
<dbReference type="Proteomes" id="UP000092666">
    <property type="component" value="Unassembled WGS sequence"/>
</dbReference>
<accession>A0A1B9GRG5</accession>
<feature type="compositionally biased region" description="Acidic residues" evidence="4">
    <location>
        <begin position="1122"/>
        <end position="1132"/>
    </location>
</feature>
<feature type="compositionally biased region" description="Basic and acidic residues" evidence="4">
    <location>
        <begin position="188"/>
        <end position="197"/>
    </location>
</feature>
<feature type="compositionally biased region" description="Acidic residues" evidence="4">
    <location>
        <begin position="1085"/>
        <end position="1094"/>
    </location>
</feature>
<feature type="compositionally biased region" description="Basic and acidic residues" evidence="4">
    <location>
        <begin position="1107"/>
        <end position="1120"/>
    </location>
</feature>
<evidence type="ECO:0000256" key="4">
    <source>
        <dbReference type="SAM" id="MobiDB-lite"/>
    </source>
</evidence>
<feature type="repeat" description="WD" evidence="3">
    <location>
        <begin position="621"/>
        <end position="660"/>
    </location>
</feature>
<name>A0A1B9GRG5_9TREE</name>
<feature type="compositionally biased region" description="Gly residues" evidence="4">
    <location>
        <begin position="1095"/>
        <end position="1104"/>
    </location>
</feature>
<protein>
    <submittedName>
        <fullName evidence="6">F-box and WD-40 domain-containing protein CDC4</fullName>
    </submittedName>
</protein>
<dbReference type="CDD" id="cd00200">
    <property type="entry name" value="WD40"/>
    <property type="match status" value="1"/>
</dbReference>
<keyword evidence="2" id="KW-0677">Repeat</keyword>
<evidence type="ECO:0000259" key="5">
    <source>
        <dbReference type="PROSITE" id="PS50181"/>
    </source>
</evidence>
<feature type="repeat" description="WD" evidence="3">
    <location>
        <begin position="504"/>
        <end position="543"/>
    </location>
</feature>
<dbReference type="STRING" id="1296120.A0A1B9GRG5"/>
<dbReference type="Gene3D" id="2.130.10.10">
    <property type="entry name" value="YVTN repeat-like/Quinoprotein amine dehydrogenase"/>
    <property type="match status" value="1"/>
</dbReference>
<gene>
    <name evidence="6" type="ORF">I316_04743</name>
</gene>
<feature type="compositionally biased region" description="Polar residues" evidence="4">
    <location>
        <begin position="1038"/>
        <end position="1050"/>
    </location>
</feature>
<feature type="compositionally biased region" description="Low complexity" evidence="4">
    <location>
        <begin position="1009"/>
        <end position="1018"/>
    </location>
</feature>
<dbReference type="PROSITE" id="PS50181">
    <property type="entry name" value="FBOX"/>
    <property type="match status" value="1"/>
</dbReference>
<dbReference type="Pfam" id="PF00400">
    <property type="entry name" value="WD40"/>
    <property type="match status" value="7"/>
</dbReference>
<dbReference type="PROSITE" id="PS50294">
    <property type="entry name" value="WD_REPEATS_REGION"/>
    <property type="match status" value="4"/>
</dbReference>
<dbReference type="InterPro" id="IPR001680">
    <property type="entry name" value="WD40_rpt"/>
</dbReference>
<feature type="domain" description="F-box" evidence="5">
    <location>
        <begin position="323"/>
        <end position="370"/>
    </location>
</feature>
<dbReference type="AlphaFoldDB" id="A0A1B9GRG5"/>
<dbReference type="OrthoDB" id="190105at2759"/>
<dbReference type="PROSITE" id="PS00678">
    <property type="entry name" value="WD_REPEATS_1"/>
    <property type="match status" value="3"/>
</dbReference>
<feature type="repeat" description="WD" evidence="3">
    <location>
        <begin position="661"/>
        <end position="702"/>
    </location>
</feature>
<dbReference type="SUPFAM" id="SSF50978">
    <property type="entry name" value="WD40 repeat-like"/>
    <property type="match status" value="1"/>
</dbReference>
<dbReference type="Gene3D" id="1.20.1280.50">
    <property type="match status" value="1"/>
</dbReference>
<dbReference type="GO" id="GO:0043130">
    <property type="term" value="F:ubiquitin binding"/>
    <property type="evidence" value="ECO:0007669"/>
    <property type="project" value="TreeGrafter"/>
</dbReference>
<dbReference type="PANTHER" id="PTHR19849:SF1">
    <property type="entry name" value="F-BOX_WD REPEAT-CONTAINING PROTEIN 7"/>
    <property type="match status" value="1"/>
</dbReference>
<dbReference type="GO" id="GO:0005634">
    <property type="term" value="C:nucleus"/>
    <property type="evidence" value="ECO:0007669"/>
    <property type="project" value="TreeGrafter"/>
</dbReference>
<dbReference type="InterPro" id="IPR015943">
    <property type="entry name" value="WD40/YVTN_repeat-like_dom_sf"/>
</dbReference>
<evidence type="ECO:0000256" key="2">
    <source>
        <dbReference type="ARBA" id="ARBA00022737"/>
    </source>
</evidence>
<feature type="region of interest" description="Disordered" evidence="4">
    <location>
        <begin position="851"/>
        <end position="1020"/>
    </location>
</feature>
<organism evidence="6 7">
    <name type="scientific">Kwoniella heveanensis BCC8398</name>
    <dbReference type="NCBI Taxonomy" id="1296120"/>
    <lineage>
        <taxon>Eukaryota</taxon>
        <taxon>Fungi</taxon>
        <taxon>Dikarya</taxon>
        <taxon>Basidiomycota</taxon>
        <taxon>Agaricomycotina</taxon>
        <taxon>Tremellomycetes</taxon>
        <taxon>Tremellales</taxon>
        <taxon>Cryptococcaceae</taxon>
        <taxon>Kwoniella</taxon>
    </lineage>
</organism>
<dbReference type="SMART" id="SM00320">
    <property type="entry name" value="WD40"/>
    <property type="match status" value="7"/>
</dbReference>
<evidence type="ECO:0000313" key="7">
    <source>
        <dbReference type="Proteomes" id="UP000092666"/>
    </source>
</evidence>
<dbReference type="PANTHER" id="PTHR19849">
    <property type="entry name" value="PHOSPHOLIPASE A-2-ACTIVATING PROTEIN"/>
    <property type="match status" value="1"/>
</dbReference>
<dbReference type="PROSITE" id="PS50082">
    <property type="entry name" value="WD_REPEATS_2"/>
    <property type="match status" value="5"/>
</dbReference>
<dbReference type="PRINTS" id="PR00320">
    <property type="entry name" value="GPROTEINBRPT"/>
</dbReference>
<sequence>MECNEPGTAGSRNGHGNLPATAGLSWANGGSMLRMDDAVVETVVTHTTRTTTSFAPIVLPRIPPPESIGLPRHLATEEYPLAMQPAPADMQFFSLNLGGKRVVIQDESSLPPFEGHLEVSGPGWKKNLVPIIAPQTRTTTTTRAPSQTHTQMPATPQPEERIGFLNAVNRSKGKEVRKRPHNFSRPGSRAEEGKATKLDAPTPPVTAAEALAVRQRSPPRKKIRGLEELTIHQQAGNSSLLSPLPSPEQEAGPSTASRSPSPKAPTLGSGLEMATLLSLPALVNQFDNLPDRLQQHLFMHLLRRSRMPTIQRVSTFAAIALKRDFIALLPHEVAVQILRRVDRPGLAVASRVCKRWNRMINTERSVWQQRLIDDDLWYGHGVEEEEEEKILERYETLDWKAEMESRGQFRVDTPSDDERMLSATIPSRSNSSVIRPTPLKHIYRRRVQNQQLWLSGRPDHSSFPGHGTNVVTCLQFDEDKIISASDDHSINIYNTADGALRGRLDGHEGGVWTLQYRGDILVSGSTDRTVRIWDLEDLEEKHVFYGHTSTVRCLQIVEPVWDAETGTYQPPYPVIVTGSRDATLRVWRLPGKDDPPTRTETPLQLEDILPPEENPYHLHRLDGHTLAVRALATHGRICVSGSYDETVRVWDIVKGTCLHVLTGHEAKVYSIVYDRYRNRCASGSMDNTVKVWDVGTGECLHTLTGHTSLVGLLAISPNHLVSAAADSTLRLWDPETLQIRAALLSHTGAITCFQHDETKIVSGSDGSLKLWDAKTGAYVRDLMNGVSSVWQLAFKGNLLVAASNRNNQTVFDIFNFDPSPSMTWDVDDDRLDTLRAPAWDTGEHKLPIRIQSSSSTTDEWDMPNSPTPGVRAPAGSTPMDKWGGVRTSLPSNIDVRNFDHGAISPSLRANPGQSQGTRRSTRLAGRHSLPSQPVARDQQPFSGLDYEYSNNQLGVAGPSRRAPPPAFHNLSVGMAGHSPSHVASEPTSARLRYSRRSRNRDRTIDSPTASAGLAAPSGLGMGISIDHGVLTRRGARMSASTSGAGPSHATSSAAGRRGNAAGSSFVPTFDEGDVDLEAEPHVGSEEEEEEDGEAQEGGGGGGSGYLDIHDGDPKTYRNFDEIMIDEDEEEEA</sequence>
<dbReference type="Pfam" id="PF12937">
    <property type="entry name" value="F-box-like"/>
    <property type="match status" value="1"/>
</dbReference>
<keyword evidence="1 3" id="KW-0853">WD repeat</keyword>
<feature type="repeat" description="WD" evidence="3">
    <location>
        <begin position="703"/>
        <end position="733"/>
    </location>
</feature>
<feature type="compositionally biased region" description="Low complexity" evidence="4">
    <location>
        <begin position="1051"/>
        <end position="1064"/>
    </location>
</feature>
<keyword evidence="7" id="KW-1185">Reference proteome</keyword>
<dbReference type="SMART" id="SM00256">
    <property type="entry name" value="FBOX"/>
    <property type="match status" value="1"/>
</dbReference>
<feature type="region of interest" description="Disordered" evidence="4">
    <location>
        <begin position="137"/>
        <end position="268"/>
    </location>
</feature>
<evidence type="ECO:0000256" key="3">
    <source>
        <dbReference type="PROSITE-ProRule" id="PRU00221"/>
    </source>
</evidence>
<dbReference type="InterPro" id="IPR036047">
    <property type="entry name" value="F-box-like_dom_sf"/>
</dbReference>
<feature type="repeat" description="WD" evidence="3">
    <location>
        <begin position="743"/>
        <end position="781"/>
    </location>
</feature>
<dbReference type="EMBL" id="KI669504">
    <property type="protein sequence ID" value="OCF33669.1"/>
    <property type="molecule type" value="Genomic_DNA"/>
</dbReference>